<protein>
    <recommendedName>
        <fullName evidence="3">Orphan protein</fullName>
    </recommendedName>
</protein>
<dbReference type="Pfam" id="PF20420">
    <property type="entry name" value="DUF6702"/>
    <property type="match status" value="1"/>
</dbReference>
<dbReference type="InterPro" id="IPR046525">
    <property type="entry name" value="DUF6702"/>
</dbReference>
<dbReference type="Proteomes" id="UP001139408">
    <property type="component" value="Unassembled WGS sequence"/>
</dbReference>
<organism evidence="1 2">
    <name type="scientific">Shewanella algicola</name>
    <dbReference type="NCBI Taxonomy" id="640633"/>
    <lineage>
        <taxon>Bacteria</taxon>
        <taxon>Pseudomonadati</taxon>
        <taxon>Pseudomonadota</taxon>
        <taxon>Gammaproteobacteria</taxon>
        <taxon>Alteromonadales</taxon>
        <taxon>Shewanellaceae</taxon>
        <taxon>Shewanella</taxon>
    </lineage>
</organism>
<gene>
    <name evidence="1" type="ORF">L2749_05560</name>
</gene>
<sequence length="173" mass="19939">MMRPLISLVLISMMSLGLLAGKAFGHQQKEAYTSIVFNQRSGMLEIQHRFYLHDAEHAAQQVIDKNTDLISDPVGRDAFAYYAISTFAMQDQQQQPLTLTYVGTELEGKYLWVYQETPITADMDGFYLKMTALQELWSEQINHINVERNKRVTSVRLHIADSWHYIEVAKPVK</sequence>
<dbReference type="EMBL" id="JAKILJ010000009">
    <property type="protein sequence ID" value="MCL1104727.1"/>
    <property type="molecule type" value="Genomic_DNA"/>
</dbReference>
<comment type="caution">
    <text evidence="1">The sequence shown here is derived from an EMBL/GenBank/DDBJ whole genome shotgun (WGS) entry which is preliminary data.</text>
</comment>
<evidence type="ECO:0000313" key="1">
    <source>
        <dbReference type="EMBL" id="MCL1104727.1"/>
    </source>
</evidence>
<reference evidence="1" key="1">
    <citation type="submission" date="2022-01" db="EMBL/GenBank/DDBJ databases">
        <title>Whole genome-based taxonomy of the Shewanellaceae.</title>
        <authorList>
            <person name="Martin-Rodriguez A.J."/>
        </authorList>
    </citation>
    <scope>NUCLEOTIDE SEQUENCE</scope>
    <source>
        <strain evidence="1">DSM 23803</strain>
    </source>
</reference>
<keyword evidence="2" id="KW-1185">Reference proteome</keyword>
<name>A0A9X2CD07_9GAMM</name>
<dbReference type="RefSeq" id="WP_188924333.1">
    <property type="nucleotide sequence ID" value="NZ_BMQI01000009.1"/>
</dbReference>
<accession>A0A9X2CD07</accession>
<evidence type="ECO:0000313" key="2">
    <source>
        <dbReference type="Proteomes" id="UP001139408"/>
    </source>
</evidence>
<dbReference type="AlphaFoldDB" id="A0A9X2CD07"/>
<evidence type="ECO:0008006" key="3">
    <source>
        <dbReference type="Google" id="ProtNLM"/>
    </source>
</evidence>
<proteinExistence type="predicted"/>